<dbReference type="EMBL" id="SEWG01000002">
    <property type="protein sequence ID" value="RYU91713.1"/>
    <property type="molecule type" value="Genomic_DNA"/>
</dbReference>
<name>A0A4Q5LQT3_9SPHI</name>
<feature type="region of interest" description="Disordered" evidence="1">
    <location>
        <begin position="1"/>
        <end position="85"/>
    </location>
</feature>
<protein>
    <submittedName>
        <fullName evidence="2">Uncharacterized protein</fullName>
    </submittedName>
</protein>
<organism evidence="2 3">
    <name type="scientific">Mucilaginibacter terrigena</name>
    <dbReference type="NCBI Taxonomy" id="2492395"/>
    <lineage>
        <taxon>Bacteria</taxon>
        <taxon>Pseudomonadati</taxon>
        <taxon>Bacteroidota</taxon>
        <taxon>Sphingobacteriia</taxon>
        <taxon>Sphingobacteriales</taxon>
        <taxon>Sphingobacteriaceae</taxon>
        <taxon>Mucilaginibacter</taxon>
    </lineage>
</organism>
<proteinExistence type="predicted"/>
<dbReference type="RefSeq" id="WP_129875970.1">
    <property type="nucleotide sequence ID" value="NZ_SEWG01000002.1"/>
</dbReference>
<gene>
    <name evidence="2" type="ORF">EWM62_07180</name>
</gene>
<reference evidence="2 3" key="1">
    <citation type="submission" date="2019-02" db="EMBL/GenBank/DDBJ databases">
        <title>Bacterial novel species Mucilaginibacter sp. 17JY9-4 isolated from soil.</title>
        <authorList>
            <person name="Jung H.-Y."/>
        </authorList>
    </citation>
    <scope>NUCLEOTIDE SEQUENCE [LARGE SCALE GENOMIC DNA]</scope>
    <source>
        <strain evidence="2 3">17JY9-4</strain>
    </source>
</reference>
<keyword evidence="3" id="KW-1185">Reference proteome</keyword>
<sequence>MSKGNPETPKRTGGRQAARPKPNNKARGTRAKAGVAADAETPDPAQQAIAETTQRVPVTGLAGAQNTSPKTTMEVHHHSQSEHTPKSWKGYLLEGFMIFIAVTMGFIAESIRENITNREHVRHLTSQLVQDLKTDIAQLDEIYKQETLIVKENDSLFDLLQIPLEKADTKKIQQLIAGSHTMYPFRPSGGAMEAIKKELQLKQFSNSEIINHIAGYEFHIKLLQTEQDINLQYQHSYLDPFLTRHFTPVNLRAAFNQKPIPDGQMRDLNQADVTQLAADIALIRVVSNQLVIKNRKVKEDAVKLLEYVVKQYDVEAGEEHNG</sequence>
<accession>A0A4Q5LQT3</accession>
<dbReference type="OrthoDB" id="794541at2"/>
<evidence type="ECO:0000256" key="1">
    <source>
        <dbReference type="SAM" id="MobiDB-lite"/>
    </source>
</evidence>
<evidence type="ECO:0000313" key="2">
    <source>
        <dbReference type="EMBL" id="RYU91713.1"/>
    </source>
</evidence>
<dbReference type="Proteomes" id="UP000293331">
    <property type="component" value="Unassembled WGS sequence"/>
</dbReference>
<comment type="caution">
    <text evidence="2">The sequence shown here is derived from an EMBL/GenBank/DDBJ whole genome shotgun (WGS) entry which is preliminary data.</text>
</comment>
<evidence type="ECO:0000313" key="3">
    <source>
        <dbReference type="Proteomes" id="UP000293331"/>
    </source>
</evidence>
<dbReference type="AlphaFoldDB" id="A0A4Q5LQT3"/>
<feature type="compositionally biased region" description="Basic and acidic residues" evidence="1">
    <location>
        <begin position="73"/>
        <end position="85"/>
    </location>
</feature>